<proteinExistence type="predicted"/>
<dbReference type="SMART" id="SM00541">
    <property type="entry name" value="FYRN"/>
    <property type="match status" value="1"/>
</dbReference>
<evidence type="ECO:0000256" key="3">
    <source>
        <dbReference type="SAM" id="Coils"/>
    </source>
</evidence>
<reference evidence="5 6" key="1">
    <citation type="journal article" date="2021" name="Elife">
        <title>Chloroplast acquisition without the gene transfer in kleptoplastic sea slugs, Plakobranchus ocellatus.</title>
        <authorList>
            <person name="Maeda T."/>
            <person name="Takahashi S."/>
            <person name="Yoshida T."/>
            <person name="Shimamura S."/>
            <person name="Takaki Y."/>
            <person name="Nagai Y."/>
            <person name="Toyoda A."/>
            <person name="Suzuki Y."/>
            <person name="Arimoto A."/>
            <person name="Ishii H."/>
            <person name="Satoh N."/>
            <person name="Nishiyama T."/>
            <person name="Hasebe M."/>
            <person name="Maruyama T."/>
            <person name="Minagawa J."/>
            <person name="Obokata J."/>
            <person name="Shigenobu S."/>
        </authorList>
    </citation>
    <scope>NUCLEOTIDE SEQUENCE [LARGE SCALE GENOMIC DNA]</scope>
</reference>
<dbReference type="Pfam" id="PF05964">
    <property type="entry name" value="FYRN"/>
    <property type="match status" value="1"/>
</dbReference>
<dbReference type="Gene3D" id="3.30.160.360">
    <property type="match status" value="1"/>
</dbReference>
<dbReference type="PANTHER" id="PTHR22715">
    <property type="entry name" value="TRANSFORMING GROWTH FACTOR BETA REGULATED GENE 1"/>
    <property type="match status" value="1"/>
</dbReference>
<sequence>MESLPSEVLDAALKRSISTLPMPGQQQPALTSSSSPDSKHEQEEEKIVSVAHSDPVQSVASSVTKPNGSVQPTISNSSGRTKSALLNGQGGYAKKLRRIKLAIKNTIFVNGAICDEVLRTEEKLAKAKEERRFLLRKLLQHQSASDASLTAVKTEPQSVSKQGKDASASETGSKPTKAVKRKAPASSSSSTAAAPGLSSSLTTHPTSTLASADGTVASLPSSLVGVGISSLPGAGGTGSADSKKKLAQAAKEILGTANVKPKKGKGVSKRMIPPLMLDSLGRPVFPMVLGDITLHSIGEIVLDRPSFHSTESIFPAGYCITRVYGSLHKLDSSCLWTCKISENEEGPLFEIAAEDSSDIVFRATTPTECHALLLRAFAKTRNLQMSASETSGLDFFGLSHPVIQNLVQSCPGARKCPRYKWVKFEINKSETNDNVAVGTADATVGFEAYKAHLLSLGLKPTSRASNQMEQSTNLRSLLTKGHAGGIL</sequence>
<dbReference type="PROSITE" id="PS51542">
    <property type="entry name" value="FYRN"/>
    <property type="match status" value="1"/>
</dbReference>
<dbReference type="PROSITE" id="PS51543">
    <property type="entry name" value="FYRC"/>
    <property type="match status" value="1"/>
</dbReference>
<keyword evidence="6" id="KW-1185">Reference proteome</keyword>
<accession>A0AAV3Y5T9</accession>
<comment type="caution">
    <text evidence="5">The sequence shown here is derived from an EMBL/GenBank/DDBJ whole genome shotgun (WGS) entry which is preliminary data.</text>
</comment>
<feature type="region of interest" description="Disordered" evidence="4">
    <location>
        <begin position="15"/>
        <end position="86"/>
    </location>
</feature>
<name>A0AAV3Y5T9_9GAST</name>
<protein>
    <submittedName>
        <fullName evidence="5">Transforming growth factor beta regulator 1-like</fullName>
    </submittedName>
</protein>
<dbReference type="Proteomes" id="UP000735302">
    <property type="component" value="Unassembled WGS sequence"/>
</dbReference>
<feature type="compositionally biased region" description="Basic and acidic residues" evidence="4">
    <location>
        <begin position="37"/>
        <end position="47"/>
    </location>
</feature>
<dbReference type="AlphaFoldDB" id="A0AAV3Y5T9"/>
<feature type="region of interest" description="Disordered" evidence="4">
    <location>
        <begin position="145"/>
        <end position="206"/>
    </location>
</feature>
<dbReference type="InterPro" id="IPR040092">
    <property type="entry name" value="TBRG1"/>
</dbReference>
<feature type="compositionally biased region" description="Polar residues" evidence="4">
    <location>
        <begin position="16"/>
        <end position="36"/>
    </location>
</feature>
<dbReference type="Pfam" id="PF05965">
    <property type="entry name" value="FYRC"/>
    <property type="match status" value="1"/>
</dbReference>
<keyword evidence="3" id="KW-0175">Coiled coil</keyword>
<organism evidence="5 6">
    <name type="scientific">Plakobranchus ocellatus</name>
    <dbReference type="NCBI Taxonomy" id="259542"/>
    <lineage>
        <taxon>Eukaryota</taxon>
        <taxon>Metazoa</taxon>
        <taxon>Spiralia</taxon>
        <taxon>Lophotrochozoa</taxon>
        <taxon>Mollusca</taxon>
        <taxon>Gastropoda</taxon>
        <taxon>Heterobranchia</taxon>
        <taxon>Euthyneura</taxon>
        <taxon>Panpulmonata</taxon>
        <taxon>Sacoglossa</taxon>
        <taxon>Placobranchoidea</taxon>
        <taxon>Plakobranchidae</taxon>
        <taxon>Plakobranchus</taxon>
    </lineage>
</organism>
<dbReference type="InterPro" id="IPR003889">
    <property type="entry name" value="FYrich_C"/>
</dbReference>
<feature type="coiled-coil region" evidence="3">
    <location>
        <begin position="117"/>
        <end position="144"/>
    </location>
</feature>
<dbReference type="EMBL" id="BLXT01000492">
    <property type="protein sequence ID" value="GFN77613.1"/>
    <property type="molecule type" value="Genomic_DNA"/>
</dbReference>
<dbReference type="InterPro" id="IPR003888">
    <property type="entry name" value="FYrich_N"/>
</dbReference>
<evidence type="ECO:0000256" key="2">
    <source>
        <dbReference type="ARBA" id="ARBA00023242"/>
    </source>
</evidence>
<evidence type="ECO:0000313" key="5">
    <source>
        <dbReference type="EMBL" id="GFN77613.1"/>
    </source>
</evidence>
<dbReference type="GO" id="GO:0051726">
    <property type="term" value="P:regulation of cell cycle"/>
    <property type="evidence" value="ECO:0007669"/>
    <property type="project" value="TreeGrafter"/>
</dbReference>
<dbReference type="SMART" id="SM00542">
    <property type="entry name" value="FYRC"/>
    <property type="match status" value="1"/>
</dbReference>
<dbReference type="PANTHER" id="PTHR22715:SF0">
    <property type="entry name" value="TRANSFORMING GROWTH FACTOR BETA REGULATOR 1"/>
    <property type="match status" value="1"/>
</dbReference>
<comment type="subcellular location">
    <subcellularLocation>
        <location evidence="1">Nucleus</location>
    </subcellularLocation>
</comment>
<gene>
    <name evidence="5" type="ORF">PoB_000411900</name>
</gene>
<evidence type="ECO:0000256" key="4">
    <source>
        <dbReference type="SAM" id="MobiDB-lite"/>
    </source>
</evidence>
<evidence type="ECO:0000313" key="6">
    <source>
        <dbReference type="Proteomes" id="UP000735302"/>
    </source>
</evidence>
<feature type="compositionally biased region" description="Low complexity" evidence="4">
    <location>
        <begin position="184"/>
        <end position="206"/>
    </location>
</feature>
<evidence type="ECO:0000256" key="1">
    <source>
        <dbReference type="ARBA" id="ARBA00004123"/>
    </source>
</evidence>
<feature type="compositionally biased region" description="Polar residues" evidence="4">
    <location>
        <begin position="55"/>
        <end position="86"/>
    </location>
</feature>
<keyword evidence="2" id="KW-0539">Nucleus</keyword>
<dbReference type="GO" id="GO:0005634">
    <property type="term" value="C:nucleus"/>
    <property type="evidence" value="ECO:0007669"/>
    <property type="project" value="UniProtKB-SubCell"/>
</dbReference>